<proteinExistence type="predicted"/>
<dbReference type="EMBL" id="JAAIJR010000045">
    <property type="protein sequence ID" value="NEX21111.1"/>
    <property type="molecule type" value="Genomic_DNA"/>
</dbReference>
<organism evidence="2 3">
    <name type="scientific">Thiorhodococcus mannitoliphagus</name>
    <dbReference type="NCBI Taxonomy" id="329406"/>
    <lineage>
        <taxon>Bacteria</taxon>
        <taxon>Pseudomonadati</taxon>
        <taxon>Pseudomonadota</taxon>
        <taxon>Gammaproteobacteria</taxon>
        <taxon>Chromatiales</taxon>
        <taxon>Chromatiaceae</taxon>
        <taxon>Thiorhodococcus</taxon>
    </lineage>
</organism>
<protein>
    <submittedName>
        <fullName evidence="2">Uncharacterized protein</fullName>
    </submittedName>
</protein>
<evidence type="ECO:0000313" key="2">
    <source>
        <dbReference type="EMBL" id="NEX21111.1"/>
    </source>
</evidence>
<evidence type="ECO:0000313" key="3">
    <source>
        <dbReference type="Proteomes" id="UP000471640"/>
    </source>
</evidence>
<reference evidence="3" key="1">
    <citation type="journal article" date="2020" name="Microbiol. Resour. Announc.">
        <title>Draft Genome Sequences of Thiorhodococcus mannitoliphagus and Thiorhodococcus minor, Purple Sulfur Photosynthetic Bacteria in the Gammaproteobacterial Family Chromatiaceae.</title>
        <authorList>
            <person name="Aviles F.A."/>
            <person name="Meyer T.E."/>
            <person name="Kyndt J.A."/>
        </authorList>
    </citation>
    <scope>NUCLEOTIDE SEQUENCE [LARGE SCALE GENOMIC DNA]</scope>
    <source>
        <strain evidence="3">DSM 18266</strain>
    </source>
</reference>
<accession>A0A6P1DVT1</accession>
<feature type="region of interest" description="Disordered" evidence="1">
    <location>
        <begin position="1"/>
        <end position="39"/>
    </location>
</feature>
<dbReference type="Proteomes" id="UP000471640">
    <property type="component" value="Unassembled WGS sequence"/>
</dbReference>
<feature type="compositionally biased region" description="Basic and acidic residues" evidence="1">
    <location>
        <begin position="27"/>
        <end position="39"/>
    </location>
</feature>
<dbReference type="RefSeq" id="WP_164654205.1">
    <property type="nucleotide sequence ID" value="NZ_JAAIJR010000045.1"/>
</dbReference>
<evidence type="ECO:0000256" key="1">
    <source>
        <dbReference type="SAM" id="MobiDB-lite"/>
    </source>
</evidence>
<feature type="compositionally biased region" description="Polar residues" evidence="1">
    <location>
        <begin position="1"/>
        <end position="25"/>
    </location>
</feature>
<gene>
    <name evidence="2" type="ORF">G3480_12445</name>
</gene>
<keyword evidence="3" id="KW-1185">Reference proteome</keyword>
<reference evidence="2 3" key="2">
    <citation type="submission" date="2020-02" db="EMBL/GenBank/DDBJ databases">
        <title>Genome sequences of Thiorhodococcus mannitoliphagus and Thiorhodococcus minor, purple sulfur photosynthetic bacteria in the gammaproteobacterial family, Chromatiaceae.</title>
        <authorList>
            <person name="Aviles F.A."/>
            <person name="Meyer T.E."/>
            <person name="Kyndt J.A."/>
        </authorList>
    </citation>
    <scope>NUCLEOTIDE SEQUENCE [LARGE SCALE GENOMIC DNA]</scope>
    <source>
        <strain evidence="2 3">DSM 18266</strain>
    </source>
</reference>
<comment type="caution">
    <text evidence="2">The sequence shown here is derived from an EMBL/GenBank/DDBJ whole genome shotgun (WGS) entry which is preliminary data.</text>
</comment>
<sequence>MSKLNATQPSLSECPSTEHQTSTQAADDAHRHEPRKLSMHEGVEVWDGCGSCGAEPYWLEIGAEIKSTERSDEESER</sequence>
<name>A0A6P1DVT1_9GAMM</name>
<dbReference type="AlphaFoldDB" id="A0A6P1DVT1"/>